<proteinExistence type="inferred from homology"/>
<dbReference type="InterPro" id="IPR045337">
    <property type="entry name" value="MmgE_PrpD_C"/>
</dbReference>
<dbReference type="PANTHER" id="PTHR16943">
    <property type="entry name" value="2-METHYLCITRATE DEHYDRATASE-RELATED"/>
    <property type="match status" value="1"/>
</dbReference>
<comment type="similarity">
    <text evidence="1">Belongs to the PrpD family.</text>
</comment>
<dbReference type="Pfam" id="PF03972">
    <property type="entry name" value="MmgE_PrpD_N"/>
    <property type="match status" value="1"/>
</dbReference>
<evidence type="ECO:0000313" key="4">
    <source>
        <dbReference type="EMBL" id="MBF4769776.1"/>
    </source>
</evidence>
<keyword evidence="5" id="KW-1185">Reference proteome</keyword>
<dbReference type="InterPro" id="IPR005656">
    <property type="entry name" value="MmgE_PrpD"/>
</dbReference>
<feature type="domain" description="MmgE/PrpD C-terminal" evidence="3">
    <location>
        <begin position="274"/>
        <end position="430"/>
    </location>
</feature>
<dbReference type="InterPro" id="IPR042188">
    <property type="entry name" value="MmgE/PrpD_sf_2"/>
</dbReference>
<accession>A0A930VRV4</accession>
<sequence length="450" mass="46615">MTRTLAHEMAGFVRGLVWDDVPREVRDCVRGRVLDAVSTALAGRSTPVTRRAVEAMAWAAPGLGQCTVLVEDRPSGPAAAAFVNAVAVHALLYEDVNLSSGDHPGAVVVPAALAAVEAAESVTARAATSHDLLAAVLTGYEVHLWLGTLAAEGIMRRGLRTTSILGAVGAAAAAARALRLDADQVATALALASTAGAGHMEGFIGGTEEPYLQAGYASQAGLVSALLAASGVDAAPTAFEGDLGFLRAVADVTGEVPLTRPTGWLVLGVAAKPYPISGGKITAVDSALALVEQGVRVEDVVRVRVVVPDWVKNFPPADKAGPYASMYQAQESIQFCVAAALAGLPMDALSTVVDRYADPVVAELSGRVEVQGESGRVLSLIEVTSRDGSTRAAEVDWSGRHRATVEAMLAKLEALAAGAWPRDAPRRLAIVLGAQRPLPIEDLTQALRPR</sequence>
<comment type="caution">
    <text evidence="4">The sequence shown here is derived from an EMBL/GenBank/DDBJ whole genome shotgun (WGS) entry which is preliminary data.</text>
</comment>
<gene>
    <name evidence="4" type="ORF">ISU10_18560</name>
</gene>
<dbReference type="Gene3D" id="1.10.4100.10">
    <property type="entry name" value="2-methylcitrate dehydratase PrpD"/>
    <property type="match status" value="1"/>
</dbReference>
<evidence type="ECO:0000259" key="3">
    <source>
        <dbReference type="Pfam" id="PF19305"/>
    </source>
</evidence>
<name>A0A930VRV4_9ACTN</name>
<organism evidence="4 5">
    <name type="scientific">Nocardioides agariphilus</name>
    <dbReference type="NCBI Taxonomy" id="433664"/>
    <lineage>
        <taxon>Bacteria</taxon>
        <taxon>Bacillati</taxon>
        <taxon>Actinomycetota</taxon>
        <taxon>Actinomycetes</taxon>
        <taxon>Propionibacteriales</taxon>
        <taxon>Nocardioidaceae</taxon>
        <taxon>Nocardioides</taxon>
    </lineage>
</organism>
<evidence type="ECO:0000259" key="2">
    <source>
        <dbReference type="Pfam" id="PF03972"/>
    </source>
</evidence>
<dbReference type="SUPFAM" id="SSF103378">
    <property type="entry name" value="2-methylcitrate dehydratase PrpD"/>
    <property type="match status" value="1"/>
</dbReference>
<dbReference type="Pfam" id="PF19305">
    <property type="entry name" value="MmgE_PrpD_C"/>
    <property type="match status" value="1"/>
</dbReference>
<dbReference type="InterPro" id="IPR042183">
    <property type="entry name" value="MmgE/PrpD_sf_1"/>
</dbReference>
<evidence type="ECO:0000256" key="1">
    <source>
        <dbReference type="ARBA" id="ARBA00006174"/>
    </source>
</evidence>
<dbReference type="InterPro" id="IPR036148">
    <property type="entry name" value="MmgE/PrpD_sf"/>
</dbReference>
<dbReference type="PANTHER" id="PTHR16943:SF8">
    <property type="entry name" value="2-METHYLCITRATE DEHYDRATASE"/>
    <property type="match status" value="1"/>
</dbReference>
<dbReference type="Gene3D" id="3.30.1330.120">
    <property type="entry name" value="2-methylcitrate dehydratase PrpD"/>
    <property type="match status" value="1"/>
</dbReference>
<dbReference type="Proteomes" id="UP000660668">
    <property type="component" value="Unassembled WGS sequence"/>
</dbReference>
<evidence type="ECO:0000313" key="5">
    <source>
        <dbReference type="Proteomes" id="UP000660668"/>
    </source>
</evidence>
<dbReference type="EMBL" id="JADKPO010000031">
    <property type="protein sequence ID" value="MBF4769776.1"/>
    <property type="molecule type" value="Genomic_DNA"/>
</dbReference>
<reference evidence="4" key="1">
    <citation type="submission" date="2020-11" db="EMBL/GenBank/DDBJ databases">
        <title>Nocardioides cynanchi sp. nov., isolated from soil of rhizosphere of Cynanchum wilfordii.</title>
        <authorList>
            <person name="Lee J.-S."/>
            <person name="Suh M.K."/>
            <person name="Kim J.-S."/>
        </authorList>
    </citation>
    <scope>NUCLEOTIDE SEQUENCE</scope>
    <source>
        <strain evidence="4">KCTC 19276</strain>
    </source>
</reference>
<dbReference type="RefSeq" id="WP_194697919.1">
    <property type="nucleotide sequence ID" value="NZ_JADKPO010000031.1"/>
</dbReference>
<protein>
    <submittedName>
        <fullName evidence="4">MmgE/PrpD family protein</fullName>
    </submittedName>
</protein>
<dbReference type="GO" id="GO:0016829">
    <property type="term" value="F:lyase activity"/>
    <property type="evidence" value="ECO:0007669"/>
    <property type="project" value="InterPro"/>
</dbReference>
<feature type="domain" description="MmgE/PrpD N-terminal" evidence="2">
    <location>
        <begin position="8"/>
        <end position="250"/>
    </location>
</feature>
<dbReference type="AlphaFoldDB" id="A0A930VRV4"/>
<dbReference type="InterPro" id="IPR045336">
    <property type="entry name" value="MmgE_PrpD_N"/>
</dbReference>